<dbReference type="OrthoDB" id="1883493at2759"/>
<evidence type="ECO:0000313" key="2">
    <source>
        <dbReference type="Proteomes" id="UP000326759"/>
    </source>
</evidence>
<accession>A0A5N5SXY1</accession>
<protein>
    <submittedName>
        <fullName evidence="1">Uncharacterized protein</fullName>
    </submittedName>
</protein>
<name>A0A5N5SXY1_9CRUS</name>
<evidence type="ECO:0000313" key="1">
    <source>
        <dbReference type="EMBL" id="KAB7498857.1"/>
    </source>
</evidence>
<gene>
    <name evidence="1" type="ORF">Anas_04598</name>
</gene>
<dbReference type="Gene3D" id="3.80.10.10">
    <property type="entry name" value="Ribonuclease Inhibitor"/>
    <property type="match status" value="1"/>
</dbReference>
<proteinExistence type="predicted"/>
<keyword evidence="2" id="KW-1185">Reference proteome</keyword>
<sequence length="122" mass="14290">NLGNNHFPELPSVGLERVVSLKAHNNRHLRIFPGPSSFPSVHSLVLSYAYHCCPFLTSYNDDTETSTEFQEDVVFSVDQLHKFDPDIWNNSNIICVFENMKHSIFYRRNSNFRVFERLGQRR</sequence>
<dbReference type="InterPro" id="IPR032675">
    <property type="entry name" value="LRR_dom_sf"/>
</dbReference>
<organism evidence="1 2">
    <name type="scientific">Armadillidium nasatum</name>
    <dbReference type="NCBI Taxonomy" id="96803"/>
    <lineage>
        <taxon>Eukaryota</taxon>
        <taxon>Metazoa</taxon>
        <taxon>Ecdysozoa</taxon>
        <taxon>Arthropoda</taxon>
        <taxon>Crustacea</taxon>
        <taxon>Multicrustacea</taxon>
        <taxon>Malacostraca</taxon>
        <taxon>Eumalacostraca</taxon>
        <taxon>Peracarida</taxon>
        <taxon>Isopoda</taxon>
        <taxon>Oniscidea</taxon>
        <taxon>Crinocheta</taxon>
        <taxon>Armadillidiidae</taxon>
        <taxon>Armadillidium</taxon>
    </lineage>
</organism>
<dbReference type="AlphaFoldDB" id="A0A5N5SXY1"/>
<reference evidence="1 2" key="1">
    <citation type="journal article" date="2019" name="PLoS Biol.">
        <title>Sex chromosomes control vertical transmission of feminizing Wolbachia symbionts in an isopod.</title>
        <authorList>
            <person name="Becking T."/>
            <person name="Chebbi M.A."/>
            <person name="Giraud I."/>
            <person name="Moumen B."/>
            <person name="Laverre T."/>
            <person name="Caubet Y."/>
            <person name="Peccoud J."/>
            <person name="Gilbert C."/>
            <person name="Cordaux R."/>
        </authorList>
    </citation>
    <scope>NUCLEOTIDE SEQUENCE [LARGE SCALE GENOMIC DNA]</scope>
    <source>
        <strain evidence="1">ANa2</strain>
        <tissue evidence="1">Whole body excluding digestive tract and cuticle</tissue>
    </source>
</reference>
<dbReference type="EMBL" id="SEYY01018923">
    <property type="protein sequence ID" value="KAB7498857.1"/>
    <property type="molecule type" value="Genomic_DNA"/>
</dbReference>
<feature type="non-terminal residue" evidence="1">
    <location>
        <position position="1"/>
    </location>
</feature>
<dbReference type="Proteomes" id="UP000326759">
    <property type="component" value="Unassembled WGS sequence"/>
</dbReference>
<comment type="caution">
    <text evidence="1">The sequence shown here is derived from an EMBL/GenBank/DDBJ whole genome shotgun (WGS) entry which is preliminary data.</text>
</comment>
<feature type="non-terminal residue" evidence="1">
    <location>
        <position position="122"/>
    </location>
</feature>